<dbReference type="EMBL" id="NWUJ01000002">
    <property type="protein sequence ID" value="PFH36899.1"/>
    <property type="molecule type" value="Genomic_DNA"/>
</dbReference>
<evidence type="ECO:0000313" key="2">
    <source>
        <dbReference type="EMBL" id="PFH36899.1"/>
    </source>
</evidence>
<feature type="compositionally biased region" description="Low complexity" evidence="1">
    <location>
        <begin position="735"/>
        <end position="755"/>
    </location>
</feature>
<gene>
    <name evidence="2" type="ORF">BESB_033570</name>
</gene>
<protein>
    <submittedName>
        <fullName evidence="2">Uncharacterized protein</fullName>
    </submittedName>
</protein>
<dbReference type="OrthoDB" id="3098at2759"/>
<dbReference type="Proteomes" id="UP000224006">
    <property type="component" value="Chromosome II"/>
</dbReference>
<name>A0A2A9MG56_BESBE</name>
<evidence type="ECO:0000256" key="1">
    <source>
        <dbReference type="SAM" id="MobiDB-lite"/>
    </source>
</evidence>
<dbReference type="VEuPathDB" id="ToxoDB:BESB_033570"/>
<dbReference type="RefSeq" id="XP_029220908.1">
    <property type="nucleotide sequence ID" value="XM_029361943.1"/>
</dbReference>
<feature type="compositionally biased region" description="Basic and acidic residues" evidence="1">
    <location>
        <begin position="1768"/>
        <end position="1781"/>
    </location>
</feature>
<feature type="region of interest" description="Disordered" evidence="1">
    <location>
        <begin position="1743"/>
        <end position="1781"/>
    </location>
</feature>
<organism evidence="2 3">
    <name type="scientific">Besnoitia besnoiti</name>
    <name type="common">Apicomplexan protozoan</name>
    <dbReference type="NCBI Taxonomy" id="94643"/>
    <lineage>
        <taxon>Eukaryota</taxon>
        <taxon>Sar</taxon>
        <taxon>Alveolata</taxon>
        <taxon>Apicomplexa</taxon>
        <taxon>Conoidasida</taxon>
        <taxon>Coccidia</taxon>
        <taxon>Eucoccidiorida</taxon>
        <taxon>Eimeriorina</taxon>
        <taxon>Sarcocystidae</taxon>
        <taxon>Besnoitia</taxon>
    </lineage>
</organism>
<accession>A0A2A9MG56</accession>
<feature type="region of interest" description="Disordered" evidence="1">
    <location>
        <begin position="37"/>
        <end position="59"/>
    </location>
</feature>
<feature type="region of interest" description="Disordered" evidence="1">
    <location>
        <begin position="1400"/>
        <end position="1474"/>
    </location>
</feature>
<feature type="compositionally biased region" description="Gly residues" evidence="1">
    <location>
        <begin position="1752"/>
        <end position="1762"/>
    </location>
</feature>
<feature type="compositionally biased region" description="Low complexity" evidence="1">
    <location>
        <begin position="37"/>
        <end position="46"/>
    </location>
</feature>
<dbReference type="Pfam" id="PF04121">
    <property type="entry name" value="Nup84_Nup100"/>
    <property type="match status" value="1"/>
</dbReference>
<feature type="compositionally biased region" description="Basic and acidic residues" evidence="1">
    <location>
        <begin position="1446"/>
        <end position="1456"/>
    </location>
</feature>
<dbReference type="GO" id="GO:0017056">
    <property type="term" value="F:structural constituent of nuclear pore"/>
    <property type="evidence" value="ECO:0007669"/>
    <property type="project" value="InterPro"/>
</dbReference>
<comment type="caution">
    <text evidence="2">The sequence shown here is derived from an EMBL/GenBank/DDBJ whole genome shotgun (WGS) entry which is preliminary data.</text>
</comment>
<feature type="region of interest" description="Disordered" evidence="1">
    <location>
        <begin position="120"/>
        <end position="154"/>
    </location>
</feature>
<feature type="region of interest" description="Disordered" evidence="1">
    <location>
        <begin position="475"/>
        <end position="494"/>
    </location>
</feature>
<proteinExistence type="predicted"/>
<feature type="region of interest" description="Disordered" evidence="1">
    <location>
        <begin position="1834"/>
        <end position="1879"/>
    </location>
</feature>
<evidence type="ECO:0000313" key="3">
    <source>
        <dbReference type="Proteomes" id="UP000224006"/>
    </source>
</evidence>
<feature type="compositionally biased region" description="Basic and acidic residues" evidence="1">
    <location>
        <begin position="1400"/>
        <end position="1433"/>
    </location>
</feature>
<keyword evidence="3" id="KW-1185">Reference proteome</keyword>
<dbReference type="KEGG" id="bbes:BESB_033570"/>
<feature type="compositionally biased region" description="Low complexity" evidence="1">
    <location>
        <begin position="1337"/>
        <end position="1346"/>
    </location>
</feature>
<feature type="region of interest" description="Disordered" evidence="1">
    <location>
        <begin position="1177"/>
        <end position="1200"/>
    </location>
</feature>
<feature type="region of interest" description="Disordered" evidence="1">
    <location>
        <begin position="730"/>
        <end position="809"/>
    </location>
</feature>
<feature type="region of interest" description="Disordered" evidence="1">
    <location>
        <begin position="1322"/>
        <end position="1366"/>
    </location>
</feature>
<dbReference type="InterPro" id="IPR007252">
    <property type="entry name" value="Nup84/Nup107"/>
</dbReference>
<dbReference type="GeneID" id="40308338"/>
<dbReference type="GO" id="GO:0005643">
    <property type="term" value="C:nuclear pore"/>
    <property type="evidence" value="ECO:0007669"/>
    <property type="project" value="InterPro"/>
</dbReference>
<feature type="compositionally biased region" description="Acidic residues" evidence="1">
    <location>
        <begin position="1180"/>
        <end position="1189"/>
    </location>
</feature>
<reference evidence="2 3" key="1">
    <citation type="submission" date="2017-09" db="EMBL/GenBank/DDBJ databases">
        <title>Genome sequencing of Besnoitia besnoiti strain Bb-Ger1.</title>
        <authorList>
            <person name="Schares G."/>
            <person name="Venepally P."/>
            <person name="Lorenzi H.A."/>
        </authorList>
    </citation>
    <scope>NUCLEOTIDE SEQUENCE [LARGE SCALE GENOMIC DNA]</scope>
    <source>
        <strain evidence="2 3">Bb-Ger1</strain>
    </source>
</reference>
<sequence length="1917" mass="203539">MAPLLPVPGPLRACPGVADLLSPSPCGPASSASAAPRLAAAAAASPSPSPARGHEPVEDSASDIAILRQYIDLFERTNSLSLPADKPPTFAFLLADGSCLVPPADARGAVGLLSGAGLAGSGSEGSAKETGAQGDGAGAARGARVPVPGGAGPDASRALQDTLRFRLRSTLQLLLLLRQSEVLGSRLHRFLCAQRAAKQRRRASGGETHEGETDASTEAKDFESAAVAEAASGWAATSELSEGQALRWIFARYRSVQVLVALEAWLQWEARYQAAARGPAAAAPLESCLRSGSAQTGFRDSAERHLQAAEIGAALQEKGSRPPAHLRGPSAFYHADWPYMLPLSPSSPAGALGSCAPPLVSARDEAETREFFAAVWSLLRMGLPLEAEKLAVERGAAWLIEVIRGDESWMEPYVADDVDMSVRIADVFTDQELRLLSDASPILKACMWSSGYSLQHVALAARAGEDSRAALLRAEGAEGEAARERDDDSSLSAPTSFKDAGLASALEKQQLGWYGEGKKGRSLLIHVCQKILAKQQGELLESAASSSCAFPASPASQPASGLEGAAGKGAVGVAGGLGVGESLALRAKGGFVMEGFEQAIYGYLSGSLEAMESVCGGWGDCLFALVRAIKASLIDGTLRCLRSHEPHGRFAGEPRRGGFLPPSTFRKGRLSTFSAFSAPCTARTSAARSEGRLSSLSPRKKRRTGDDLLAASLSLSPDLFSASCDVSRQASPLSAGPGRASAGGKAAGGAATADGESTRRRKRKSLRDPLRALLTEFLTPQGAQSSDPLLESRGGAEHKSGEGGRGPSGYGLPDCAEGRVCCCGRAWSEEEAREGAAKGVAHADCLQQLRADGRVAGEDSEGDRELEVDMEEAPDDDAFALCGEEKCARQVDEGVLTLLFNIMNDLPLFLRRFVPSAHSRSQVVTEGADELRLLQLFLVFHFLQHSPRPHEAPILSSPGLADAGEDEEEKSLYVQCIRKLLRKTFGQGIRLVLPRAADEQQGGDCVTVSCQPSLPFQEFVAFFVVLQADLRRPFLAFPSARDSLEAPLLTQGLTVKDVSALVGGFVSQLFQQLEVADVLRQAKIVELLRYVSTGCRIKLLSDWLWQRFAARAWESPDGRERLGACVAWTASHFPQEVLRVALRCAERSWRSAGPRVLAAPAFGRDCGRDSWSEAVRVEREEEDSGAEEEASFKDRLEDEESGADEARLALDDSRAEGARERLQFSVFLLLSVFSLFYLDAHFERQASEPLKPLLRNPHDSSSLLAPLSSATSSNPSSISRTRPLLLLGLYCLSVICHLGLLGLCLDFRSLLRLARNLLRAPDAGVGGSETPGRAELSAPAASSAAPGDESNGETVEQREKEARRKSRRVAGVGDWVRFAVEPGLVSPLLDLLIHELEEHGASDDAGEKSSNKRQEGAEDRPRGSEAREEDTTRLRAGSARDAALSAEKENLEKAPEVDQQDSLDGRSRPSTVSFVSCDEPAVASSRASSLLPSVDPIERMRSALVGGAPVLRLRDSALMPTAPLLQFHDLLNAASLHCALNRRFGALSAAADGSPERSASRLAAAGLGRSEDSSPSVLQAAARLFGTSALVSQAFSASSLAHVSSSSPAAAPAGAGDVSASFAFSAEGCKRFFPLLADRRGAEEAAAQGAVELEARLQFEQLSRRISVLRDQADEARLLSVAEKAGRVRARVGMLANLEAERRQLQRHAAVASLFNVPVFLEAAQDAEETLESALAFSSCRRSPCAREGRGCGEPGAAGARGGGEEDAASRESRGPCAERWRAAAREEKKAERRARETRVLLLLREELLGQAQQLVLLADRLLKREGADAQFNEELASETGRERRVAGASEQAGGEETGAADEGGLQGNEERREQLSNSAGVAVFASEVLSTAASLPQRAEAMLEAALSLGDFPVSN</sequence>